<evidence type="ECO:0000256" key="1">
    <source>
        <dbReference type="RuleBase" id="RU003513"/>
    </source>
</evidence>
<dbReference type="InterPro" id="IPR029767">
    <property type="entry name" value="WecB-like"/>
</dbReference>
<dbReference type="Proteomes" id="UP001139700">
    <property type="component" value="Unassembled WGS sequence"/>
</dbReference>
<evidence type="ECO:0000259" key="2">
    <source>
        <dbReference type="Pfam" id="PF02350"/>
    </source>
</evidence>
<proteinExistence type="inferred from homology"/>
<dbReference type="Pfam" id="PF02350">
    <property type="entry name" value="Epimerase_2"/>
    <property type="match status" value="1"/>
</dbReference>
<accession>A0A9X1P7B2</accession>
<dbReference type="GO" id="GO:0008761">
    <property type="term" value="F:UDP-N-acetylglucosamine 2-epimerase activity"/>
    <property type="evidence" value="ECO:0007669"/>
    <property type="project" value="UniProtKB-EC"/>
</dbReference>
<organism evidence="3 4">
    <name type="scientific">Dyadobacter fanqingshengii</name>
    <dbReference type="NCBI Taxonomy" id="2906443"/>
    <lineage>
        <taxon>Bacteria</taxon>
        <taxon>Pseudomonadati</taxon>
        <taxon>Bacteroidota</taxon>
        <taxon>Cytophagia</taxon>
        <taxon>Cytophagales</taxon>
        <taxon>Spirosomataceae</taxon>
        <taxon>Dyadobacter</taxon>
    </lineage>
</organism>
<comment type="caution">
    <text evidence="3">The sequence shown here is derived from an EMBL/GenBank/DDBJ whole genome shotgun (WGS) entry which is preliminary data.</text>
</comment>
<dbReference type="PANTHER" id="PTHR43174">
    <property type="entry name" value="UDP-N-ACETYLGLUCOSAMINE 2-EPIMERASE"/>
    <property type="match status" value="1"/>
</dbReference>
<reference evidence="3" key="1">
    <citation type="submission" date="2021-12" db="EMBL/GenBank/DDBJ databases">
        <title>Novel species in genus Dyadobacter.</title>
        <authorList>
            <person name="Ma C."/>
        </authorList>
    </citation>
    <scope>NUCLEOTIDE SEQUENCE</scope>
    <source>
        <strain evidence="3">CY399</strain>
    </source>
</reference>
<feature type="domain" description="UDP-N-acetylglucosamine 2-epimerase" evidence="2">
    <location>
        <begin position="22"/>
        <end position="361"/>
    </location>
</feature>
<dbReference type="AlphaFoldDB" id="A0A9X1P7B2"/>
<name>A0A9X1P7B2_9BACT</name>
<keyword evidence="1 3" id="KW-0413">Isomerase</keyword>
<dbReference type="SUPFAM" id="SSF53756">
    <property type="entry name" value="UDP-Glycosyltransferase/glycogen phosphorylase"/>
    <property type="match status" value="1"/>
</dbReference>
<dbReference type="InterPro" id="IPR003331">
    <property type="entry name" value="UDP_GlcNAc_Epimerase_2_dom"/>
</dbReference>
<dbReference type="EMBL" id="JAJTTA010000002">
    <property type="protein sequence ID" value="MCF0039287.1"/>
    <property type="molecule type" value="Genomic_DNA"/>
</dbReference>
<evidence type="ECO:0000313" key="4">
    <source>
        <dbReference type="Proteomes" id="UP001139700"/>
    </source>
</evidence>
<sequence length="379" mass="42656">MKVINIVGARPNFMKVAPLHRAFSRHKDIESLIVHTGQHYDFQMSGIFFHQLDLPEPAYFLGVNNGSHAQQTAGIMLEFEKVLVAEEPDLVLVVGDVNSTLACALVAVKMHIPVVHVEAGLRSGDRKMPEEINRIMTDAIADQLFVTEHTAVLNLLKENIPTAKIHFVGNVMIDSLLYCLRSLDRLVKSEDEQVELENYILLTLHRPANVDKSAVLIKVLETIRKLTQLQKVIFPIHPRTLKNCEALGLDADLGKIKNLEMIRPQGYREFLELTRDAALVITDSGGIQEETTFLQVPCITLRESTERPVTVEVGTNHLLPDWNAESVLHLAQQIINGACKQGRIPELWDGHAAERIVTILREKYINSYVCDHKRQPSDL</sequence>
<comment type="similarity">
    <text evidence="1">Belongs to the UDP-N-acetylglucosamine 2-epimerase family.</text>
</comment>
<protein>
    <submittedName>
        <fullName evidence="3">UDP-N-acetylglucosamine 2-epimerase (Non-hydrolyzing)</fullName>
        <ecNumber evidence="3">5.1.3.14</ecNumber>
    </submittedName>
</protein>
<evidence type="ECO:0000313" key="3">
    <source>
        <dbReference type="EMBL" id="MCF0039287.1"/>
    </source>
</evidence>
<keyword evidence="4" id="KW-1185">Reference proteome</keyword>
<dbReference type="PANTHER" id="PTHR43174:SF1">
    <property type="entry name" value="UDP-N-ACETYLGLUCOSAMINE 2-EPIMERASE"/>
    <property type="match status" value="1"/>
</dbReference>
<dbReference type="CDD" id="cd03786">
    <property type="entry name" value="GTB_UDP-GlcNAc_2-Epimerase"/>
    <property type="match status" value="1"/>
</dbReference>
<dbReference type="Gene3D" id="3.40.50.2000">
    <property type="entry name" value="Glycogen Phosphorylase B"/>
    <property type="match status" value="2"/>
</dbReference>
<dbReference type="EC" id="5.1.3.14" evidence="3"/>
<dbReference type="NCBIfam" id="TIGR00236">
    <property type="entry name" value="wecB"/>
    <property type="match status" value="1"/>
</dbReference>
<gene>
    <name evidence="3" type="primary">wecB</name>
    <name evidence="3" type="ORF">LXM24_04250</name>
</gene>